<accession>I1YI59</accession>
<dbReference type="AlphaFoldDB" id="I1YI59"/>
<dbReference type="OrthoDB" id="5738369at2"/>
<keyword evidence="11" id="KW-0966">Cell projection</keyword>
<dbReference type="KEGG" id="mec:Q7C_1453"/>
<keyword evidence="11" id="KW-0969">Cilium</keyword>
<dbReference type="GO" id="GO:0044781">
    <property type="term" value="P:bacterial-type flagellum organization"/>
    <property type="evidence" value="ECO:0007669"/>
    <property type="project" value="UniProtKB-KW"/>
</dbReference>
<dbReference type="PATRIC" id="fig|754477.3.peg.1433"/>
<reference evidence="11 12" key="1">
    <citation type="journal article" date="2012" name="J. Bacteriol.">
        <title>Complete genome sequences of Methylophaga sp. strain JAM1 and Methylophaga sp. strain JAM7.</title>
        <authorList>
            <person name="Villeneuve C."/>
            <person name="Martineau C."/>
            <person name="Mauffrey F."/>
            <person name="Villemur R."/>
        </authorList>
    </citation>
    <scope>NUCLEOTIDE SEQUENCE [LARGE SCALE GENOMIC DNA]</scope>
    <source>
        <strain evidence="11 12">JAM7</strain>
    </source>
</reference>
<dbReference type="STRING" id="754477.Q7C_1453"/>
<gene>
    <name evidence="11" type="ordered locus">Q7C_1453</name>
</gene>
<sequence length="100" mass="10805">MSEINNIKPGNLPNTSNPSRTGVAGEKSSGGTVDARAVSSDTFSLTDTASQLQSLQKTIAAMPETNQQRIAALREAIDNGDYQVDTEKLAQNMIDFERQF</sequence>
<keyword evidence="5" id="KW-0805">Transcription regulation</keyword>
<evidence type="ECO:0000256" key="2">
    <source>
        <dbReference type="ARBA" id="ARBA00017823"/>
    </source>
</evidence>
<evidence type="ECO:0000313" key="11">
    <source>
        <dbReference type="EMBL" id="AFJ02602.1"/>
    </source>
</evidence>
<evidence type="ECO:0000256" key="7">
    <source>
        <dbReference type="ARBA" id="ARBA00024739"/>
    </source>
</evidence>
<keyword evidence="3" id="KW-0678">Repressor</keyword>
<keyword evidence="12" id="KW-1185">Reference proteome</keyword>
<dbReference type="HOGENOM" id="CLU_168948_0_0_6"/>
<dbReference type="Pfam" id="PF04316">
    <property type="entry name" value="FlgM"/>
    <property type="match status" value="1"/>
</dbReference>
<evidence type="ECO:0000256" key="8">
    <source>
        <dbReference type="ARBA" id="ARBA00030117"/>
    </source>
</evidence>
<keyword evidence="6" id="KW-0804">Transcription</keyword>
<evidence type="ECO:0000256" key="6">
    <source>
        <dbReference type="ARBA" id="ARBA00023163"/>
    </source>
</evidence>
<comment type="function">
    <text evidence="7">Responsible for the coupling of flagellin expression to flagellar assembly by preventing expression of the flagellin genes when a component of the middle class of proteins is defective. It negatively regulates flagellar genes by inhibiting the activity of FliA by directly binding to FliA.</text>
</comment>
<proteinExistence type="inferred from homology"/>
<evidence type="ECO:0000256" key="1">
    <source>
        <dbReference type="ARBA" id="ARBA00005322"/>
    </source>
</evidence>
<evidence type="ECO:0000256" key="5">
    <source>
        <dbReference type="ARBA" id="ARBA00023015"/>
    </source>
</evidence>
<keyword evidence="4" id="KW-1005">Bacterial flagellum biogenesis</keyword>
<dbReference type="EMBL" id="CP003380">
    <property type="protein sequence ID" value="AFJ02602.1"/>
    <property type="molecule type" value="Genomic_DNA"/>
</dbReference>
<dbReference type="Proteomes" id="UP000009145">
    <property type="component" value="Chromosome"/>
</dbReference>
<evidence type="ECO:0000256" key="3">
    <source>
        <dbReference type="ARBA" id="ARBA00022491"/>
    </source>
</evidence>
<feature type="region of interest" description="Disordered" evidence="9">
    <location>
        <begin position="1"/>
        <end position="35"/>
    </location>
</feature>
<evidence type="ECO:0000313" key="12">
    <source>
        <dbReference type="Proteomes" id="UP000009145"/>
    </source>
</evidence>
<evidence type="ECO:0000259" key="10">
    <source>
        <dbReference type="Pfam" id="PF04316"/>
    </source>
</evidence>
<evidence type="ECO:0000256" key="4">
    <source>
        <dbReference type="ARBA" id="ARBA00022795"/>
    </source>
</evidence>
<evidence type="ECO:0000256" key="9">
    <source>
        <dbReference type="SAM" id="MobiDB-lite"/>
    </source>
</evidence>
<name>I1YI59_METFJ</name>
<dbReference type="InterPro" id="IPR035890">
    <property type="entry name" value="Anti-sigma-28_factor_FlgM_sf"/>
</dbReference>
<dbReference type="InterPro" id="IPR007412">
    <property type="entry name" value="FlgM"/>
</dbReference>
<dbReference type="GO" id="GO:0045892">
    <property type="term" value="P:negative regulation of DNA-templated transcription"/>
    <property type="evidence" value="ECO:0007669"/>
    <property type="project" value="InterPro"/>
</dbReference>
<dbReference type="SUPFAM" id="SSF101498">
    <property type="entry name" value="Anti-sigma factor FlgM"/>
    <property type="match status" value="1"/>
</dbReference>
<dbReference type="InterPro" id="IPR031316">
    <property type="entry name" value="FlgM_C"/>
</dbReference>
<feature type="domain" description="Anti-sigma-28 factor FlgM C-terminal" evidence="10">
    <location>
        <begin position="41"/>
        <end position="95"/>
    </location>
</feature>
<keyword evidence="11" id="KW-0282">Flagellum</keyword>
<dbReference type="RefSeq" id="WP_014704022.1">
    <property type="nucleotide sequence ID" value="NC_017856.1"/>
</dbReference>
<dbReference type="NCBIfam" id="TIGR03824">
    <property type="entry name" value="FlgM_jcvi"/>
    <property type="match status" value="1"/>
</dbReference>
<organism evidence="11 12">
    <name type="scientific">Methylophaga frappieri (strain ATCC BAA-2434 / DSM 25690 / JAM7)</name>
    <dbReference type="NCBI Taxonomy" id="754477"/>
    <lineage>
        <taxon>Bacteria</taxon>
        <taxon>Pseudomonadati</taxon>
        <taxon>Pseudomonadota</taxon>
        <taxon>Gammaproteobacteria</taxon>
        <taxon>Thiotrichales</taxon>
        <taxon>Piscirickettsiaceae</taxon>
        <taxon>Methylophaga</taxon>
    </lineage>
</organism>
<protein>
    <recommendedName>
        <fullName evidence="2">Negative regulator of flagellin synthesis</fullName>
    </recommendedName>
    <alternativeName>
        <fullName evidence="8">Anti-sigma-28 factor</fullName>
    </alternativeName>
</protein>
<comment type="similarity">
    <text evidence="1">Belongs to the FlgM family.</text>
</comment>
<dbReference type="eggNOG" id="COG2747">
    <property type="taxonomic scope" value="Bacteria"/>
</dbReference>